<sequence length="128" mass="12836">MVASEGADSGAASGVERAEDAQHAPHEIEANVFDPVLVADSGFKCAGAGRTVEANDSPDMGMGGFGRGSSVLGRRGRPGRRFEAGVGGWVVRRPRGGARGATGTGGGADWRSGCLARGIAGQVRIEGG</sequence>
<dbReference type="AlphaFoldDB" id="A0A367ZNA0"/>
<evidence type="ECO:0000256" key="1">
    <source>
        <dbReference type="SAM" id="MobiDB-lite"/>
    </source>
</evidence>
<reference evidence="2 3" key="1">
    <citation type="submission" date="2018-05" db="EMBL/GenBank/DDBJ databases">
        <title>A metagenomic window into the 2 km-deep terrestrial subsurface aquifer revealed taxonomically and functionally diverse microbial community comprising novel uncultured bacterial lineages.</title>
        <authorList>
            <person name="Kadnikov V.V."/>
            <person name="Mardanov A.V."/>
            <person name="Beletsky A.V."/>
            <person name="Banks D."/>
            <person name="Pimenov N.V."/>
            <person name="Frank Y.A."/>
            <person name="Karnachuk O.V."/>
            <person name="Ravin N.V."/>
        </authorList>
    </citation>
    <scope>NUCLEOTIDE SEQUENCE [LARGE SCALE GENOMIC DNA]</scope>
    <source>
        <strain evidence="2">BY5</strain>
    </source>
</reference>
<feature type="compositionally biased region" description="Low complexity" evidence="1">
    <location>
        <begin position="1"/>
        <end position="14"/>
    </location>
</feature>
<protein>
    <submittedName>
        <fullName evidence="2">Uncharacterized protein</fullName>
    </submittedName>
</protein>
<name>A0A367ZNA0_9BACT</name>
<organism evidence="2 3">
    <name type="scientific">Candidatus Ozemobacter sibiricus</name>
    <dbReference type="NCBI Taxonomy" id="2268124"/>
    <lineage>
        <taxon>Bacteria</taxon>
        <taxon>Candidatus Ozemobacteria</taxon>
        <taxon>Candidatus Ozemobacterales</taxon>
        <taxon>Candidatus Ozemobacteraceae</taxon>
        <taxon>Candidatus Ozemobacter</taxon>
    </lineage>
</organism>
<dbReference type="Proteomes" id="UP000252355">
    <property type="component" value="Unassembled WGS sequence"/>
</dbReference>
<feature type="compositionally biased region" description="Basic and acidic residues" evidence="1">
    <location>
        <begin position="16"/>
        <end position="29"/>
    </location>
</feature>
<feature type="region of interest" description="Disordered" evidence="1">
    <location>
        <begin position="52"/>
        <end position="79"/>
    </location>
</feature>
<gene>
    <name evidence="2" type="ORF">OZSIB_0961</name>
</gene>
<comment type="caution">
    <text evidence="2">The sequence shown here is derived from an EMBL/GenBank/DDBJ whole genome shotgun (WGS) entry which is preliminary data.</text>
</comment>
<feature type="region of interest" description="Disordered" evidence="1">
    <location>
        <begin position="1"/>
        <end position="30"/>
    </location>
</feature>
<dbReference type="EMBL" id="QOQW01000018">
    <property type="protein sequence ID" value="RCK78811.1"/>
    <property type="molecule type" value="Genomic_DNA"/>
</dbReference>
<accession>A0A367ZNA0</accession>
<proteinExistence type="predicted"/>
<evidence type="ECO:0000313" key="3">
    <source>
        <dbReference type="Proteomes" id="UP000252355"/>
    </source>
</evidence>
<evidence type="ECO:0000313" key="2">
    <source>
        <dbReference type="EMBL" id="RCK78811.1"/>
    </source>
</evidence>